<organism evidence="1 2">
    <name type="scientific">Actinoplanes couchii</name>
    <dbReference type="NCBI Taxonomy" id="403638"/>
    <lineage>
        <taxon>Bacteria</taxon>
        <taxon>Bacillati</taxon>
        <taxon>Actinomycetota</taxon>
        <taxon>Actinomycetes</taxon>
        <taxon>Micromonosporales</taxon>
        <taxon>Micromonosporaceae</taxon>
        <taxon>Actinoplanes</taxon>
    </lineage>
</organism>
<dbReference type="Proteomes" id="UP000612282">
    <property type="component" value="Unassembled WGS sequence"/>
</dbReference>
<dbReference type="RefSeq" id="WP_203801492.1">
    <property type="nucleotide sequence ID" value="NZ_BAAAQE010000019.1"/>
</dbReference>
<evidence type="ECO:0000313" key="1">
    <source>
        <dbReference type="EMBL" id="GID58007.1"/>
    </source>
</evidence>
<protein>
    <recommendedName>
        <fullName evidence="3">Ankyrin</fullName>
    </recommendedName>
</protein>
<evidence type="ECO:0008006" key="3">
    <source>
        <dbReference type="Google" id="ProtNLM"/>
    </source>
</evidence>
<sequence length="431" mass="47142">MIDIGHHGSVADLHAWQRVRRYAVPGWMIAECTAARERGDWRAACEAAGIEVGFDDPGPLAGLLAGFAPDLLRWHLPRILHGSTGLLSHQRYVLAPEGEAGTVLLVRTYGNERLTLDLMNRRQLPPGANIVVPPHLWDARRAMGLREPATFEPQPGPAPGWAAQLFVKSGWAVERERPGADGQLALLLRSDLLRPPVDLTLVRAGLLAVDAVHPLVRRALFPEAAPVLPLTGSGLPADVLTRVRCRGVWHWAGVSAGRIELPEHTAEEQQREHALAAFGGTISGCFQAERAWNGGGGRLPRLLREYRRDLILRLEHGGAREVTGLLDAGLDPLLRDAGGRTLIHMLRTFGDPGLLPRLIAAGVGIDTEDRQGYTALYEAVQHRWPSRYIIAMVDAGATLGRLSSTRFLDVSAHRASDDLQTAIAYIRKKKR</sequence>
<keyword evidence="2" id="KW-1185">Reference proteome</keyword>
<dbReference type="Gene3D" id="1.25.40.20">
    <property type="entry name" value="Ankyrin repeat-containing domain"/>
    <property type="match status" value="1"/>
</dbReference>
<evidence type="ECO:0000313" key="2">
    <source>
        <dbReference type="Proteomes" id="UP000612282"/>
    </source>
</evidence>
<reference evidence="1 2" key="1">
    <citation type="submission" date="2021-01" db="EMBL/GenBank/DDBJ databases">
        <title>Whole genome shotgun sequence of Actinoplanes couchii NBRC 106145.</title>
        <authorList>
            <person name="Komaki H."/>
            <person name="Tamura T."/>
        </authorList>
    </citation>
    <scope>NUCLEOTIDE SEQUENCE [LARGE SCALE GENOMIC DNA]</scope>
    <source>
        <strain evidence="1 2">NBRC 106145</strain>
    </source>
</reference>
<accession>A0ABQ3XHM5</accession>
<dbReference type="InterPro" id="IPR036770">
    <property type="entry name" value="Ankyrin_rpt-contain_sf"/>
</dbReference>
<dbReference type="SUPFAM" id="SSF48403">
    <property type="entry name" value="Ankyrin repeat"/>
    <property type="match status" value="1"/>
</dbReference>
<comment type="caution">
    <text evidence="1">The sequence shown here is derived from an EMBL/GenBank/DDBJ whole genome shotgun (WGS) entry which is preliminary data.</text>
</comment>
<name>A0ABQ3XHM5_9ACTN</name>
<dbReference type="EMBL" id="BOMG01000080">
    <property type="protein sequence ID" value="GID58007.1"/>
    <property type="molecule type" value="Genomic_DNA"/>
</dbReference>
<proteinExistence type="predicted"/>
<gene>
    <name evidence="1" type="ORF">Aco03nite_064110</name>
</gene>